<keyword evidence="3" id="KW-1185">Reference proteome</keyword>
<dbReference type="AlphaFoldDB" id="A0A0D7BCQ1"/>
<reference evidence="2 3" key="1">
    <citation type="journal article" date="2015" name="Fungal Genet. Biol.">
        <title>Evolution of novel wood decay mechanisms in Agaricales revealed by the genome sequences of Fistulina hepatica and Cylindrobasidium torrendii.</title>
        <authorList>
            <person name="Floudas D."/>
            <person name="Held B.W."/>
            <person name="Riley R."/>
            <person name="Nagy L.G."/>
            <person name="Koehler G."/>
            <person name="Ransdell A.S."/>
            <person name="Younus H."/>
            <person name="Chow J."/>
            <person name="Chiniquy J."/>
            <person name="Lipzen A."/>
            <person name="Tritt A."/>
            <person name="Sun H."/>
            <person name="Haridas S."/>
            <person name="LaButti K."/>
            <person name="Ohm R.A."/>
            <person name="Kues U."/>
            <person name="Blanchette R.A."/>
            <person name="Grigoriev I.V."/>
            <person name="Minto R.E."/>
            <person name="Hibbett D.S."/>
        </authorList>
    </citation>
    <scope>NUCLEOTIDE SEQUENCE [LARGE SCALE GENOMIC DNA]</scope>
    <source>
        <strain evidence="2 3">FP15055 ss-10</strain>
    </source>
</reference>
<accession>A0A0D7BCQ1</accession>
<dbReference type="EMBL" id="KN880513">
    <property type="protein sequence ID" value="KIY67949.1"/>
    <property type="molecule type" value="Genomic_DNA"/>
</dbReference>
<dbReference type="InterPro" id="IPR056672">
    <property type="entry name" value="DUF7770"/>
</dbReference>
<organism evidence="2 3">
    <name type="scientific">Cylindrobasidium torrendii FP15055 ss-10</name>
    <dbReference type="NCBI Taxonomy" id="1314674"/>
    <lineage>
        <taxon>Eukaryota</taxon>
        <taxon>Fungi</taxon>
        <taxon>Dikarya</taxon>
        <taxon>Basidiomycota</taxon>
        <taxon>Agaricomycotina</taxon>
        <taxon>Agaricomycetes</taxon>
        <taxon>Agaricomycetidae</taxon>
        <taxon>Agaricales</taxon>
        <taxon>Marasmiineae</taxon>
        <taxon>Physalacriaceae</taxon>
        <taxon>Cylindrobasidium</taxon>
    </lineage>
</organism>
<protein>
    <recommendedName>
        <fullName evidence="1">DUF7770 domain-containing protein</fullName>
    </recommendedName>
</protein>
<evidence type="ECO:0000313" key="3">
    <source>
        <dbReference type="Proteomes" id="UP000054007"/>
    </source>
</evidence>
<name>A0A0D7BCQ1_9AGAR</name>
<proteinExistence type="predicted"/>
<dbReference type="Pfam" id="PF24968">
    <property type="entry name" value="DUF7770"/>
    <property type="match status" value="1"/>
</dbReference>
<feature type="domain" description="DUF7770" evidence="1">
    <location>
        <begin position="44"/>
        <end position="208"/>
    </location>
</feature>
<evidence type="ECO:0000313" key="2">
    <source>
        <dbReference type="EMBL" id="KIY67949.1"/>
    </source>
</evidence>
<dbReference type="OrthoDB" id="3527137at2759"/>
<dbReference type="STRING" id="1314674.A0A0D7BCQ1"/>
<evidence type="ECO:0000259" key="1">
    <source>
        <dbReference type="Pfam" id="PF24968"/>
    </source>
</evidence>
<gene>
    <name evidence="2" type="ORF">CYLTODRAFT_422074</name>
</gene>
<dbReference type="Proteomes" id="UP000054007">
    <property type="component" value="Unassembled WGS sequence"/>
</dbReference>
<sequence>MTALSTDALNVQDYIDRYLIHPDCHWDAMGFNFGHLNYAVRRFHFCAATNDNNDSDDETGLAARREPVNHWMIFLQTSHHSSVRLSISSGETADDPALIEVISKEYTMSHFSPASVSSDVVGRVTVEAVLRLLILRGRDRYRFTPTHVGCRWWTCCIACDFEAVGWVREGFAQQVTDAASLYYSFPKSQQHHAPTIGVYTRIEQGKFF</sequence>